<dbReference type="FunFam" id="1.10.238.10:FF:000003">
    <property type="entry name" value="Calmodulin A"/>
    <property type="match status" value="1"/>
</dbReference>
<feature type="domain" description="EF-hand" evidence="4">
    <location>
        <begin position="82"/>
        <end position="110"/>
    </location>
</feature>
<sequence>MFVVSYLLTGEGISGKKCQKKNANTKNVKKKMAAEQIYIYPMATGLSEERMKEIGLEPDQVEVLMKCFNGFCQEGVVQAETAIIEEVDEDGSGELEFEEFCILAARFLIEEDEEQMRKELKEAFRFYDKEGVGYLTIETLKGILLELEPKLTDEQLMEIVEEVDEDGSGTIDFDEFMGMMMG</sequence>
<dbReference type="Pfam" id="PF13499">
    <property type="entry name" value="EF-hand_7"/>
    <property type="match status" value="1"/>
</dbReference>
<dbReference type="PANTHER" id="PTHR23048:SF0">
    <property type="entry name" value="CALMODULIN LIKE 3"/>
    <property type="match status" value="1"/>
</dbReference>
<dbReference type="PANTHER" id="PTHR23048">
    <property type="entry name" value="MYOSIN LIGHT CHAIN 1, 3"/>
    <property type="match status" value="1"/>
</dbReference>
<dbReference type="Proteomes" id="UP000675881">
    <property type="component" value="Chromosome 12"/>
</dbReference>
<reference evidence="5" key="1">
    <citation type="submission" date="2021-02" db="EMBL/GenBank/DDBJ databases">
        <authorList>
            <person name="Bekaert M."/>
        </authorList>
    </citation>
    <scope>NUCLEOTIDE SEQUENCE</scope>
    <source>
        <strain evidence="5">IoA-00</strain>
    </source>
</reference>
<dbReference type="SMART" id="SM00054">
    <property type="entry name" value="EFh"/>
    <property type="match status" value="3"/>
</dbReference>
<dbReference type="GO" id="GO:0005509">
    <property type="term" value="F:calcium ion binding"/>
    <property type="evidence" value="ECO:0007669"/>
    <property type="project" value="InterPro"/>
</dbReference>
<keyword evidence="1" id="KW-0677">Repeat</keyword>
<dbReference type="GO" id="GO:0016460">
    <property type="term" value="C:myosin II complex"/>
    <property type="evidence" value="ECO:0007669"/>
    <property type="project" value="TreeGrafter"/>
</dbReference>
<organism evidence="5 6">
    <name type="scientific">Lepeophtheirus salmonis</name>
    <name type="common">Salmon louse</name>
    <name type="synonym">Caligus salmonis</name>
    <dbReference type="NCBI Taxonomy" id="72036"/>
    <lineage>
        <taxon>Eukaryota</taxon>
        <taxon>Metazoa</taxon>
        <taxon>Ecdysozoa</taxon>
        <taxon>Arthropoda</taxon>
        <taxon>Crustacea</taxon>
        <taxon>Multicrustacea</taxon>
        <taxon>Hexanauplia</taxon>
        <taxon>Copepoda</taxon>
        <taxon>Siphonostomatoida</taxon>
        <taxon>Caligidae</taxon>
        <taxon>Lepeophtheirus</taxon>
    </lineage>
</organism>
<dbReference type="AlphaFoldDB" id="A0A7R8CK83"/>
<feature type="domain" description="EF-hand" evidence="4">
    <location>
        <begin position="151"/>
        <end position="182"/>
    </location>
</feature>
<dbReference type="SUPFAM" id="SSF47473">
    <property type="entry name" value="EF-hand"/>
    <property type="match status" value="1"/>
</dbReference>
<dbReference type="Gene3D" id="1.10.238.10">
    <property type="entry name" value="EF-hand"/>
    <property type="match status" value="2"/>
</dbReference>
<comment type="function">
    <text evidence="3">Troponin is the central regulatory protein of striated muscle contraction. Tn consists of three components: Tn-I which is the inhibitor of actomyosin ATPase, Tn-T which contains the binding site for tropomyosin and Tn-C. The binding of calcium to Tn-C abolishes the inhibitory action of Tn on actin filaments.</text>
</comment>
<evidence type="ECO:0000259" key="4">
    <source>
        <dbReference type="PROSITE" id="PS50222"/>
    </source>
</evidence>
<gene>
    <name evidence="5" type="ORF">LSAA_3594</name>
</gene>
<protein>
    <submittedName>
        <fullName evidence="5">CALM</fullName>
    </submittedName>
</protein>
<accession>A0A7R8CK83</accession>
<evidence type="ECO:0000256" key="2">
    <source>
        <dbReference type="ARBA" id="ARBA00022837"/>
    </source>
</evidence>
<evidence type="ECO:0000313" key="6">
    <source>
        <dbReference type="Proteomes" id="UP000675881"/>
    </source>
</evidence>
<dbReference type="CDD" id="cd00051">
    <property type="entry name" value="EFh"/>
    <property type="match status" value="1"/>
</dbReference>
<dbReference type="Pfam" id="PF13833">
    <property type="entry name" value="EF-hand_8"/>
    <property type="match status" value="1"/>
</dbReference>
<evidence type="ECO:0000256" key="3">
    <source>
        <dbReference type="ARBA" id="ARBA00037722"/>
    </source>
</evidence>
<dbReference type="InterPro" id="IPR002048">
    <property type="entry name" value="EF_hand_dom"/>
</dbReference>
<keyword evidence="6" id="KW-1185">Reference proteome</keyword>
<keyword evidence="2" id="KW-0106">Calcium</keyword>
<dbReference type="InterPro" id="IPR018247">
    <property type="entry name" value="EF_Hand_1_Ca_BS"/>
</dbReference>
<proteinExistence type="predicted"/>
<dbReference type="PROSITE" id="PS50222">
    <property type="entry name" value="EF_HAND_2"/>
    <property type="match status" value="3"/>
</dbReference>
<dbReference type="EMBL" id="HG994591">
    <property type="protein sequence ID" value="CAF2818323.1"/>
    <property type="molecule type" value="Genomic_DNA"/>
</dbReference>
<evidence type="ECO:0000313" key="5">
    <source>
        <dbReference type="EMBL" id="CAF2818323.1"/>
    </source>
</evidence>
<name>A0A7R8CK83_LEPSM</name>
<feature type="domain" description="EF-hand" evidence="4">
    <location>
        <begin position="115"/>
        <end position="150"/>
    </location>
</feature>
<dbReference type="OrthoDB" id="26525at2759"/>
<dbReference type="InterPro" id="IPR050230">
    <property type="entry name" value="CALM/Myosin/TropC-like"/>
</dbReference>
<evidence type="ECO:0000256" key="1">
    <source>
        <dbReference type="ARBA" id="ARBA00022737"/>
    </source>
</evidence>
<dbReference type="PROSITE" id="PS00018">
    <property type="entry name" value="EF_HAND_1"/>
    <property type="match status" value="2"/>
</dbReference>
<dbReference type="InterPro" id="IPR011992">
    <property type="entry name" value="EF-hand-dom_pair"/>
</dbReference>